<evidence type="ECO:0000313" key="3">
    <source>
        <dbReference type="EMBL" id="PSR71053.1"/>
    </source>
</evidence>
<name>A0A2R6NFB2_9APHY</name>
<feature type="compositionally biased region" description="Low complexity" evidence="1">
    <location>
        <begin position="92"/>
        <end position="101"/>
    </location>
</feature>
<evidence type="ECO:0000256" key="2">
    <source>
        <dbReference type="SAM" id="Phobius"/>
    </source>
</evidence>
<keyword evidence="2" id="KW-0812">Transmembrane</keyword>
<sequence length="278" mass="30176">MPETHVVHSTERPSPLEHPISPSDTKILPGLLTGIEQATQTGSKDVATHSKTASSTSPTSYSIIGSIPPLPTAAPFSSTHTTTAPPPPTITPQPSSTSSSSRGTQEWKIIGVAVISFSVVAAVLLLSVCFDQWWGFIRDLLWKKKRKDDVEELIPDWEKASWEIRVGAEPHRYPSFLAKPSAALNPKVRAQHVWQEKDETHMGNIAGVGSGYVTTNNREETTGPLTQDSALGFLTPMPPALHTDFRDRQGTTSIDRKRDSRAVSQAFSDVDAYGGIAQ</sequence>
<accession>A0A2R6NFB2</accession>
<protein>
    <submittedName>
        <fullName evidence="3">Uncharacterized protein</fullName>
    </submittedName>
</protein>
<gene>
    <name evidence="3" type="ORF">PHLCEN_2v13022</name>
</gene>
<organism evidence="3 4">
    <name type="scientific">Hermanssonia centrifuga</name>
    <dbReference type="NCBI Taxonomy" id="98765"/>
    <lineage>
        <taxon>Eukaryota</taxon>
        <taxon>Fungi</taxon>
        <taxon>Dikarya</taxon>
        <taxon>Basidiomycota</taxon>
        <taxon>Agaricomycotina</taxon>
        <taxon>Agaricomycetes</taxon>
        <taxon>Polyporales</taxon>
        <taxon>Meruliaceae</taxon>
        <taxon>Hermanssonia</taxon>
    </lineage>
</organism>
<keyword evidence="2" id="KW-1133">Transmembrane helix</keyword>
<feature type="transmembrane region" description="Helical" evidence="2">
    <location>
        <begin position="109"/>
        <end position="137"/>
    </location>
</feature>
<keyword evidence="2" id="KW-0472">Membrane</keyword>
<evidence type="ECO:0000256" key="1">
    <source>
        <dbReference type="SAM" id="MobiDB-lite"/>
    </source>
</evidence>
<feature type="region of interest" description="Disordered" evidence="1">
    <location>
        <begin position="74"/>
        <end position="102"/>
    </location>
</feature>
<evidence type="ECO:0000313" key="4">
    <source>
        <dbReference type="Proteomes" id="UP000186601"/>
    </source>
</evidence>
<dbReference type="EMBL" id="MLYV02001295">
    <property type="protein sequence ID" value="PSR71053.1"/>
    <property type="molecule type" value="Genomic_DNA"/>
</dbReference>
<proteinExistence type="predicted"/>
<feature type="compositionally biased region" description="Basic and acidic residues" evidence="1">
    <location>
        <begin position="1"/>
        <end position="15"/>
    </location>
</feature>
<feature type="region of interest" description="Disordered" evidence="1">
    <location>
        <begin position="1"/>
        <end position="61"/>
    </location>
</feature>
<reference evidence="3 4" key="1">
    <citation type="submission" date="2018-02" db="EMBL/GenBank/DDBJ databases">
        <title>Genome sequence of the basidiomycete white-rot fungus Phlebia centrifuga.</title>
        <authorList>
            <person name="Granchi Z."/>
            <person name="Peng M."/>
            <person name="de Vries R.P."/>
            <person name="Hilden K."/>
            <person name="Makela M.R."/>
            <person name="Grigoriev I."/>
            <person name="Riley R."/>
        </authorList>
    </citation>
    <scope>NUCLEOTIDE SEQUENCE [LARGE SCALE GENOMIC DNA]</scope>
    <source>
        <strain evidence="3 4">FBCC195</strain>
    </source>
</reference>
<feature type="compositionally biased region" description="Polar residues" evidence="1">
    <location>
        <begin position="36"/>
        <end position="61"/>
    </location>
</feature>
<dbReference type="Proteomes" id="UP000186601">
    <property type="component" value="Unassembled WGS sequence"/>
</dbReference>
<feature type="compositionally biased region" description="Low complexity" evidence="1">
    <location>
        <begin position="74"/>
        <end position="83"/>
    </location>
</feature>
<comment type="caution">
    <text evidence="3">The sequence shown here is derived from an EMBL/GenBank/DDBJ whole genome shotgun (WGS) entry which is preliminary data.</text>
</comment>
<dbReference type="AlphaFoldDB" id="A0A2R6NFB2"/>
<keyword evidence="4" id="KW-1185">Reference proteome</keyword>
<dbReference type="OrthoDB" id="3266475at2759"/>